<dbReference type="AlphaFoldDB" id="A0A1J5P2B3"/>
<reference evidence="1" key="1">
    <citation type="submission" date="2016-10" db="EMBL/GenBank/DDBJ databases">
        <title>Sequence of Gallionella enrichment culture.</title>
        <authorList>
            <person name="Poehlein A."/>
            <person name="Muehling M."/>
            <person name="Daniel R."/>
        </authorList>
    </citation>
    <scope>NUCLEOTIDE SEQUENCE</scope>
</reference>
<sequence length="74" mass="7486">MRLERAKPEIEGDIGVARGAGQVVVIGVPAGGMAPFRLKRDKGVSGLKGGEVEDAVEAGRIGLGRAPCGGQFGL</sequence>
<organism evidence="1">
    <name type="scientific">mine drainage metagenome</name>
    <dbReference type="NCBI Taxonomy" id="410659"/>
    <lineage>
        <taxon>unclassified sequences</taxon>
        <taxon>metagenomes</taxon>
        <taxon>ecological metagenomes</taxon>
    </lineage>
</organism>
<proteinExistence type="predicted"/>
<gene>
    <name evidence="1" type="ORF">GALL_532430</name>
</gene>
<protein>
    <submittedName>
        <fullName evidence="1">Uncharacterized protein</fullName>
    </submittedName>
</protein>
<name>A0A1J5P2B3_9ZZZZ</name>
<comment type="caution">
    <text evidence="1">The sequence shown here is derived from an EMBL/GenBank/DDBJ whole genome shotgun (WGS) entry which is preliminary data.</text>
</comment>
<dbReference type="EMBL" id="MLJW01007517">
    <property type="protein sequence ID" value="OIQ65202.1"/>
    <property type="molecule type" value="Genomic_DNA"/>
</dbReference>
<accession>A0A1J5P2B3</accession>
<evidence type="ECO:0000313" key="1">
    <source>
        <dbReference type="EMBL" id="OIQ65202.1"/>
    </source>
</evidence>